<evidence type="ECO:0008006" key="3">
    <source>
        <dbReference type="Google" id="ProtNLM"/>
    </source>
</evidence>
<name>A0A562N839_9HYPH</name>
<reference evidence="1 2" key="1">
    <citation type="journal article" date="2015" name="Stand. Genomic Sci.">
        <title>Genomic Encyclopedia of Bacterial and Archaeal Type Strains, Phase III: the genomes of soil and plant-associated and newly described type strains.</title>
        <authorList>
            <person name="Whitman W.B."/>
            <person name="Woyke T."/>
            <person name="Klenk H.P."/>
            <person name="Zhou Y."/>
            <person name="Lilburn T.G."/>
            <person name="Beck B.J."/>
            <person name="De Vos P."/>
            <person name="Vandamme P."/>
            <person name="Eisen J.A."/>
            <person name="Garrity G."/>
            <person name="Hugenholtz P."/>
            <person name="Kyrpides N.C."/>
        </authorList>
    </citation>
    <scope>NUCLEOTIDE SEQUENCE [LARGE SCALE GENOMIC DNA]</scope>
    <source>
        <strain evidence="1 2">CGMCC 1.2546</strain>
    </source>
</reference>
<dbReference type="InterPro" id="IPR008914">
    <property type="entry name" value="PEBP"/>
</dbReference>
<dbReference type="PANTHER" id="PTHR30289">
    <property type="entry name" value="UNCHARACTERIZED PROTEIN YBCL-RELATED"/>
    <property type="match status" value="1"/>
</dbReference>
<dbReference type="NCBIfam" id="TIGR00481">
    <property type="entry name" value="YbhB/YbcL family Raf kinase inhibitor-like protein"/>
    <property type="match status" value="1"/>
</dbReference>
<proteinExistence type="predicted"/>
<protein>
    <recommendedName>
        <fullName evidence="3">PBP family phospholipid-binding protein</fullName>
    </recommendedName>
</protein>
<dbReference type="PANTHER" id="PTHR30289:SF1">
    <property type="entry name" value="PEBP (PHOSPHATIDYLETHANOLAMINE-BINDING PROTEIN) FAMILY PROTEIN"/>
    <property type="match status" value="1"/>
</dbReference>
<organism evidence="1 2">
    <name type="scientific">Mesorhizobium tianshanense</name>
    <dbReference type="NCBI Taxonomy" id="39844"/>
    <lineage>
        <taxon>Bacteria</taxon>
        <taxon>Pseudomonadati</taxon>
        <taxon>Pseudomonadota</taxon>
        <taxon>Alphaproteobacteria</taxon>
        <taxon>Hyphomicrobiales</taxon>
        <taxon>Phyllobacteriaceae</taxon>
        <taxon>Mesorhizobium</taxon>
    </lineage>
</organism>
<dbReference type="InterPro" id="IPR036610">
    <property type="entry name" value="PEBP-like_sf"/>
</dbReference>
<evidence type="ECO:0000313" key="2">
    <source>
        <dbReference type="Proteomes" id="UP000317122"/>
    </source>
</evidence>
<comment type="caution">
    <text evidence="1">The sequence shown here is derived from an EMBL/GenBank/DDBJ whole genome shotgun (WGS) entry which is preliminary data.</text>
</comment>
<dbReference type="Pfam" id="PF01161">
    <property type="entry name" value="PBP"/>
    <property type="match status" value="1"/>
</dbReference>
<sequence length="155" mass="16835">MDFTLTSPVFANGTIIPGRHTCTGEDVSPPFEWQGAPEETKSFALLCHDPDAPGGSFHHWAVFGIPADSQRIAEGLPRMEALPDGLRQAVNDFDRIGYAGPCPPRGHGTHHYHFRLLAIGVDHLGLGSQAHCRQVAKAARTHLLAAAEIIGHYER</sequence>
<dbReference type="RefSeq" id="WP_145721339.1">
    <property type="nucleotide sequence ID" value="NZ_BSPF01000088.1"/>
</dbReference>
<dbReference type="Gene3D" id="3.90.280.10">
    <property type="entry name" value="PEBP-like"/>
    <property type="match status" value="1"/>
</dbReference>
<dbReference type="AlphaFoldDB" id="A0A562N839"/>
<keyword evidence="2" id="KW-1185">Reference proteome</keyword>
<dbReference type="InterPro" id="IPR005247">
    <property type="entry name" value="YbhB_YbcL/LppC-like"/>
</dbReference>
<accession>A0A562N839</accession>
<dbReference type="EMBL" id="VLKT01000039">
    <property type="protein sequence ID" value="TWI28273.1"/>
    <property type="molecule type" value="Genomic_DNA"/>
</dbReference>
<gene>
    <name evidence="1" type="ORF">IQ26_05313</name>
</gene>
<evidence type="ECO:0000313" key="1">
    <source>
        <dbReference type="EMBL" id="TWI28273.1"/>
    </source>
</evidence>
<dbReference type="CDD" id="cd00865">
    <property type="entry name" value="PEBP_bact_arch"/>
    <property type="match status" value="1"/>
</dbReference>
<dbReference type="Proteomes" id="UP000317122">
    <property type="component" value="Unassembled WGS sequence"/>
</dbReference>
<dbReference type="SUPFAM" id="SSF49777">
    <property type="entry name" value="PEBP-like"/>
    <property type="match status" value="1"/>
</dbReference>
<dbReference type="OrthoDB" id="9797506at2"/>